<dbReference type="AlphaFoldDB" id="A0AAV8XKU2"/>
<dbReference type="SUPFAM" id="SSF56801">
    <property type="entry name" value="Acetyl-CoA synthetase-like"/>
    <property type="match status" value="1"/>
</dbReference>
<dbReference type="GO" id="GO:0005777">
    <property type="term" value="C:peroxisome"/>
    <property type="evidence" value="ECO:0007669"/>
    <property type="project" value="UniProtKB-SubCell"/>
</dbReference>
<comment type="subcellular location">
    <subcellularLocation>
        <location evidence="1">Peroxisome</location>
    </subcellularLocation>
</comment>
<accession>A0AAV8XKU2</accession>
<evidence type="ECO:0000313" key="7">
    <source>
        <dbReference type="Proteomes" id="UP001162156"/>
    </source>
</evidence>
<dbReference type="PANTHER" id="PTHR24096:SF149">
    <property type="entry name" value="AMP-BINDING DOMAIN-CONTAINING PROTEIN-RELATED"/>
    <property type="match status" value="1"/>
</dbReference>
<gene>
    <name evidence="6" type="ORF">NQ314_011093</name>
</gene>
<evidence type="ECO:0000313" key="6">
    <source>
        <dbReference type="EMBL" id="KAJ8939526.1"/>
    </source>
</evidence>
<evidence type="ECO:0000256" key="1">
    <source>
        <dbReference type="ARBA" id="ARBA00004275"/>
    </source>
</evidence>
<reference evidence="6" key="1">
    <citation type="journal article" date="2023" name="Insect Mol. Biol.">
        <title>Genome sequencing provides insights into the evolution of gene families encoding plant cell wall-degrading enzymes in longhorned beetles.</title>
        <authorList>
            <person name="Shin N.R."/>
            <person name="Okamura Y."/>
            <person name="Kirsch R."/>
            <person name="Pauchet Y."/>
        </authorList>
    </citation>
    <scope>NUCLEOTIDE SEQUENCE</scope>
    <source>
        <strain evidence="6">RBIC_L_NR</strain>
    </source>
</reference>
<dbReference type="InterPro" id="IPR042099">
    <property type="entry name" value="ANL_N_sf"/>
</dbReference>
<dbReference type="PROSITE" id="PS00455">
    <property type="entry name" value="AMP_BINDING"/>
    <property type="match status" value="1"/>
</dbReference>
<dbReference type="Proteomes" id="UP001162156">
    <property type="component" value="Unassembled WGS sequence"/>
</dbReference>
<proteinExistence type="inferred from homology"/>
<evidence type="ECO:0000256" key="3">
    <source>
        <dbReference type="ARBA" id="ARBA00022598"/>
    </source>
</evidence>
<comment type="caution">
    <text evidence="6">The sequence shown here is derived from an EMBL/GenBank/DDBJ whole genome shotgun (WGS) entry which is preliminary data.</text>
</comment>
<keyword evidence="3" id="KW-0436">Ligase</keyword>
<evidence type="ECO:0000256" key="4">
    <source>
        <dbReference type="ARBA" id="ARBA00023140"/>
    </source>
</evidence>
<keyword evidence="7" id="KW-1185">Reference proteome</keyword>
<protein>
    <recommendedName>
        <fullName evidence="5">AMP-dependent synthetase/ligase domain-containing protein</fullName>
    </recommendedName>
</protein>
<dbReference type="PANTHER" id="PTHR24096">
    <property type="entry name" value="LONG-CHAIN-FATTY-ACID--COA LIGASE"/>
    <property type="match status" value="1"/>
</dbReference>
<feature type="domain" description="AMP-dependent synthetase/ligase" evidence="5">
    <location>
        <begin position="8"/>
        <end position="242"/>
    </location>
</feature>
<evidence type="ECO:0000259" key="5">
    <source>
        <dbReference type="Pfam" id="PF00501"/>
    </source>
</evidence>
<dbReference type="GO" id="GO:0016405">
    <property type="term" value="F:CoA-ligase activity"/>
    <property type="evidence" value="ECO:0007669"/>
    <property type="project" value="TreeGrafter"/>
</dbReference>
<dbReference type="InterPro" id="IPR020845">
    <property type="entry name" value="AMP-binding_CS"/>
</dbReference>
<dbReference type="EMBL" id="JANEYF010003072">
    <property type="protein sequence ID" value="KAJ8939526.1"/>
    <property type="molecule type" value="Genomic_DNA"/>
</dbReference>
<sequence length="244" mass="27554">MQIESSTDRSDTFDSLLQRSIRTAIALRKRGIQKGDIVLSFSNNHLNDCVPFLASYFLGAIPCALDPIYGLSEATRLLEQVQPKIVFTIPEKLEIIENAVKKLTSNAEIVVFGTSALHTEFETFCQEQEGETEFQPIFITNPKETAAIFFSSGSSGLPKGICVTHYNFIRQSGLVPPYEIEDLDVERKAYEESKFMTEFSFLTYSPMCWITGGNMLFNSIFLGVCRTLGQPFNPKEFWNILEKI</sequence>
<evidence type="ECO:0000256" key="2">
    <source>
        <dbReference type="ARBA" id="ARBA00006432"/>
    </source>
</evidence>
<dbReference type="Pfam" id="PF00501">
    <property type="entry name" value="AMP-binding"/>
    <property type="match status" value="1"/>
</dbReference>
<organism evidence="6 7">
    <name type="scientific">Rhamnusium bicolor</name>
    <dbReference type="NCBI Taxonomy" id="1586634"/>
    <lineage>
        <taxon>Eukaryota</taxon>
        <taxon>Metazoa</taxon>
        <taxon>Ecdysozoa</taxon>
        <taxon>Arthropoda</taxon>
        <taxon>Hexapoda</taxon>
        <taxon>Insecta</taxon>
        <taxon>Pterygota</taxon>
        <taxon>Neoptera</taxon>
        <taxon>Endopterygota</taxon>
        <taxon>Coleoptera</taxon>
        <taxon>Polyphaga</taxon>
        <taxon>Cucujiformia</taxon>
        <taxon>Chrysomeloidea</taxon>
        <taxon>Cerambycidae</taxon>
        <taxon>Lepturinae</taxon>
        <taxon>Rhagiini</taxon>
        <taxon>Rhamnusium</taxon>
    </lineage>
</organism>
<keyword evidence="4" id="KW-0576">Peroxisome</keyword>
<dbReference type="InterPro" id="IPR000873">
    <property type="entry name" value="AMP-dep_synth/lig_dom"/>
</dbReference>
<dbReference type="Gene3D" id="3.40.50.12780">
    <property type="entry name" value="N-terminal domain of ligase-like"/>
    <property type="match status" value="1"/>
</dbReference>
<name>A0AAV8XKU2_9CUCU</name>
<comment type="similarity">
    <text evidence="2">Belongs to the ATP-dependent AMP-binding enzyme family.</text>
</comment>